<organism evidence="15 16">
    <name type="scientific">Candidatus Protofrankia datiscae</name>
    <dbReference type="NCBI Taxonomy" id="2716812"/>
    <lineage>
        <taxon>Bacteria</taxon>
        <taxon>Bacillati</taxon>
        <taxon>Actinomycetota</taxon>
        <taxon>Actinomycetes</taxon>
        <taxon>Frankiales</taxon>
        <taxon>Frankiaceae</taxon>
        <taxon>Protofrankia</taxon>
    </lineage>
</organism>
<dbReference type="KEGG" id="fsy:FsymDg_0237"/>
<feature type="domain" description="Pterin-binding" evidence="14">
    <location>
        <begin position="14"/>
        <end position="271"/>
    </location>
</feature>
<dbReference type="PANTHER" id="PTHR20941:SF1">
    <property type="entry name" value="FOLIC ACID SYNTHESIS PROTEIN FOL1"/>
    <property type="match status" value="1"/>
</dbReference>
<dbReference type="EMBL" id="CP002801">
    <property type="protein sequence ID" value="AEH07809.1"/>
    <property type="molecule type" value="Genomic_DNA"/>
</dbReference>
<dbReference type="FunFam" id="3.20.20.20:FF:000006">
    <property type="entry name" value="Dihydropteroate synthase"/>
    <property type="match status" value="1"/>
</dbReference>
<dbReference type="NCBIfam" id="TIGR01496">
    <property type="entry name" value="DHPS"/>
    <property type="match status" value="1"/>
</dbReference>
<comment type="similarity">
    <text evidence="4 12">Belongs to the DHPS family.</text>
</comment>
<evidence type="ECO:0000259" key="14">
    <source>
        <dbReference type="PROSITE" id="PS50972"/>
    </source>
</evidence>
<evidence type="ECO:0000256" key="5">
    <source>
        <dbReference type="ARBA" id="ARBA00012458"/>
    </source>
</evidence>
<reference evidence="15 16" key="1">
    <citation type="submission" date="2011-05" db="EMBL/GenBank/DDBJ databases">
        <title>Complete sequence of chromosome of Frankia symbiont of Datisca glomerata.</title>
        <authorList>
            <consortium name="US DOE Joint Genome Institute"/>
            <person name="Lucas S."/>
            <person name="Han J."/>
            <person name="Lapidus A."/>
            <person name="Cheng J.-F."/>
            <person name="Goodwin L."/>
            <person name="Pitluck S."/>
            <person name="Peters L."/>
            <person name="Mikhailova N."/>
            <person name="Chertkov O."/>
            <person name="Teshima H."/>
            <person name="Han C."/>
            <person name="Tapia R."/>
            <person name="Land M."/>
            <person name="Hauser L."/>
            <person name="Kyrpides N."/>
            <person name="Ivanova N."/>
            <person name="Pagani I."/>
            <person name="Berry A."/>
            <person name="Pawlowski K."/>
            <person name="Persson T."/>
            <person name="Vanden Heuvel B."/>
            <person name="Benson D."/>
            <person name="Woyke T."/>
        </authorList>
    </citation>
    <scope>NUCLEOTIDE SEQUENCE [LARGE SCALE GENOMIC DNA]</scope>
    <source>
        <strain evidence="16">4085684</strain>
    </source>
</reference>
<evidence type="ECO:0000256" key="4">
    <source>
        <dbReference type="ARBA" id="ARBA00009503"/>
    </source>
</evidence>
<evidence type="ECO:0000256" key="2">
    <source>
        <dbReference type="ARBA" id="ARBA00001946"/>
    </source>
</evidence>
<dbReference type="SUPFAM" id="SSF51717">
    <property type="entry name" value="Dihydropteroate synthetase-like"/>
    <property type="match status" value="1"/>
</dbReference>
<evidence type="ECO:0000313" key="16">
    <source>
        <dbReference type="Proteomes" id="UP000001549"/>
    </source>
</evidence>
<feature type="region of interest" description="Disordered" evidence="13">
    <location>
        <begin position="283"/>
        <end position="339"/>
    </location>
</feature>
<dbReference type="GO" id="GO:0046656">
    <property type="term" value="P:folic acid biosynthetic process"/>
    <property type="evidence" value="ECO:0007669"/>
    <property type="project" value="UniProtKB-KW"/>
</dbReference>
<evidence type="ECO:0000256" key="10">
    <source>
        <dbReference type="ARBA" id="ARBA00022909"/>
    </source>
</evidence>
<keyword evidence="7 12" id="KW-0808">Transferase</keyword>
<dbReference type="InterPro" id="IPR011005">
    <property type="entry name" value="Dihydropteroate_synth-like_sf"/>
</dbReference>
<dbReference type="STRING" id="656024.FsymDg_0237"/>
<evidence type="ECO:0000256" key="7">
    <source>
        <dbReference type="ARBA" id="ARBA00022679"/>
    </source>
</evidence>
<comment type="catalytic activity">
    <reaction evidence="1">
        <text>(7,8-dihydropterin-6-yl)methyl diphosphate + 4-aminobenzoate = 7,8-dihydropteroate + diphosphate</text>
        <dbReference type="Rhea" id="RHEA:19949"/>
        <dbReference type="ChEBI" id="CHEBI:17836"/>
        <dbReference type="ChEBI" id="CHEBI:17839"/>
        <dbReference type="ChEBI" id="CHEBI:33019"/>
        <dbReference type="ChEBI" id="CHEBI:72950"/>
        <dbReference type="EC" id="2.5.1.15"/>
    </reaction>
</comment>
<name>F8B2T4_9ACTN</name>
<keyword evidence="9 12" id="KW-0460">Magnesium</keyword>
<evidence type="ECO:0000256" key="13">
    <source>
        <dbReference type="SAM" id="MobiDB-lite"/>
    </source>
</evidence>
<dbReference type="EC" id="2.5.1.15" evidence="5 12"/>
<sequence length="339" mass="34661" precursor="true">MQASRGLLEPLGRTRVMGVVNVTPDSFSDGGAYPTAVDAVRAGLAMAAEGADIVDVGGESTRPGAGRVDPAEELRRVLPVVTELAAAGVAVSVDTTRPAVAEAALAAGAAVINDVSGAADRDLLAVAAERAVPYVLMHTRGVSADMATRAVYGDVVSEVVAELRERLDAVFAAGIAPERVIVDPGIGFAKESGHNWTLLAHLDAIAALGHPLLVGTSRKSFLGSLLADADERPRPAGERDDATQATTALLAADGVWAVRVHAVRAAADAVRVVQAWREARERRAWPAGGGPAPAERTPARPDSAVSDPGRSNPGTSDPGVTDPGVSARGAFRLPPTSAV</sequence>
<comment type="function">
    <text evidence="12">Catalyzes the condensation of para-aminobenzoate (pABA) with 6-hydroxymethyl-7,8-dihydropterin diphosphate (DHPt-PP) to form 7,8-dihydropteroate (H2Pte), the immediate precursor of folate derivatives.</text>
</comment>
<evidence type="ECO:0000256" key="11">
    <source>
        <dbReference type="ARBA" id="ARBA00030193"/>
    </source>
</evidence>
<dbReference type="InterPro" id="IPR045031">
    <property type="entry name" value="DHP_synth-like"/>
</dbReference>
<dbReference type="GO" id="GO:0004156">
    <property type="term" value="F:dihydropteroate synthase activity"/>
    <property type="evidence" value="ECO:0007669"/>
    <property type="project" value="UniProtKB-EC"/>
</dbReference>
<dbReference type="InterPro" id="IPR000489">
    <property type="entry name" value="Pterin-binding_dom"/>
</dbReference>
<protein>
    <recommendedName>
        <fullName evidence="6 12">Dihydropteroate synthase</fullName>
        <shortName evidence="12">DHPS</shortName>
        <ecNumber evidence="5 12">2.5.1.15</ecNumber>
    </recommendedName>
    <alternativeName>
        <fullName evidence="11 12">Dihydropteroate pyrophosphorylase</fullName>
    </alternativeName>
</protein>
<keyword evidence="10 12" id="KW-0289">Folate biosynthesis</keyword>
<dbReference type="PANTHER" id="PTHR20941">
    <property type="entry name" value="FOLATE SYNTHESIS PROTEINS"/>
    <property type="match status" value="1"/>
</dbReference>
<dbReference type="Proteomes" id="UP000001549">
    <property type="component" value="Chromosome"/>
</dbReference>
<evidence type="ECO:0000256" key="8">
    <source>
        <dbReference type="ARBA" id="ARBA00022723"/>
    </source>
</evidence>
<evidence type="ECO:0000256" key="9">
    <source>
        <dbReference type="ARBA" id="ARBA00022842"/>
    </source>
</evidence>
<dbReference type="CDD" id="cd00739">
    <property type="entry name" value="DHPS"/>
    <property type="match status" value="1"/>
</dbReference>
<dbReference type="Gene3D" id="3.20.20.20">
    <property type="entry name" value="Dihydropteroate synthase-like"/>
    <property type="match status" value="1"/>
</dbReference>
<comment type="cofactor">
    <cofactor evidence="2 12">
        <name>Mg(2+)</name>
        <dbReference type="ChEBI" id="CHEBI:18420"/>
    </cofactor>
</comment>
<comment type="pathway">
    <text evidence="3 12">Cofactor biosynthesis; tetrahydrofolate biosynthesis; 7,8-dihydrofolate from 2-amino-4-hydroxy-6-hydroxymethyl-7,8-dihydropteridine diphosphate and 4-aminobenzoate: step 1/2.</text>
</comment>
<proteinExistence type="inferred from homology"/>
<dbReference type="GO" id="GO:0046654">
    <property type="term" value="P:tetrahydrofolate biosynthetic process"/>
    <property type="evidence" value="ECO:0007669"/>
    <property type="project" value="UniProtKB-UniPathway"/>
</dbReference>
<keyword evidence="8 12" id="KW-0479">Metal-binding</keyword>
<dbReference type="PROSITE" id="PS00793">
    <property type="entry name" value="DHPS_2"/>
    <property type="match status" value="1"/>
</dbReference>
<evidence type="ECO:0000256" key="6">
    <source>
        <dbReference type="ARBA" id="ARBA00016919"/>
    </source>
</evidence>
<evidence type="ECO:0000256" key="12">
    <source>
        <dbReference type="RuleBase" id="RU361205"/>
    </source>
</evidence>
<dbReference type="GO" id="GO:0046872">
    <property type="term" value="F:metal ion binding"/>
    <property type="evidence" value="ECO:0007669"/>
    <property type="project" value="UniProtKB-KW"/>
</dbReference>
<gene>
    <name evidence="15" type="ordered locus">FsymDg_0237</name>
</gene>
<dbReference type="Pfam" id="PF00809">
    <property type="entry name" value="Pterin_bind"/>
    <property type="match status" value="1"/>
</dbReference>
<dbReference type="UniPathway" id="UPA00077">
    <property type="reaction ID" value="UER00156"/>
</dbReference>
<dbReference type="eggNOG" id="COG0294">
    <property type="taxonomic scope" value="Bacteria"/>
</dbReference>
<dbReference type="InterPro" id="IPR006390">
    <property type="entry name" value="DHP_synth_dom"/>
</dbReference>
<dbReference type="HOGENOM" id="CLU_008023_0_1_11"/>
<dbReference type="PROSITE" id="PS50972">
    <property type="entry name" value="PTERIN_BINDING"/>
    <property type="match status" value="1"/>
</dbReference>
<evidence type="ECO:0000256" key="3">
    <source>
        <dbReference type="ARBA" id="ARBA00004763"/>
    </source>
</evidence>
<evidence type="ECO:0000256" key="1">
    <source>
        <dbReference type="ARBA" id="ARBA00000012"/>
    </source>
</evidence>
<evidence type="ECO:0000313" key="15">
    <source>
        <dbReference type="EMBL" id="AEH07809.1"/>
    </source>
</evidence>
<keyword evidence="16" id="KW-1185">Reference proteome</keyword>
<dbReference type="AlphaFoldDB" id="F8B2T4"/>
<accession>F8B2T4</accession>
<dbReference type="GO" id="GO:0005829">
    <property type="term" value="C:cytosol"/>
    <property type="evidence" value="ECO:0007669"/>
    <property type="project" value="TreeGrafter"/>
</dbReference>
<dbReference type="PROSITE" id="PS00792">
    <property type="entry name" value="DHPS_1"/>
    <property type="match status" value="1"/>
</dbReference>